<keyword evidence="2" id="KW-1185">Reference proteome</keyword>
<dbReference type="Proteomes" id="UP000192408">
    <property type="component" value="Unassembled WGS sequence"/>
</dbReference>
<protein>
    <submittedName>
        <fullName evidence="1">Uncharacterized protein</fullName>
    </submittedName>
</protein>
<organism evidence="1 2">
    <name type="scientific">Pasteurella testudinis DSM 23072</name>
    <dbReference type="NCBI Taxonomy" id="1122938"/>
    <lineage>
        <taxon>Bacteria</taxon>
        <taxon>Pseudomonadati</taxon>
        <taxon>Pseudomonadota</taxon>
        <taxon>Gammaproteobacteria</taxon>
        <taxon>Pasteurellales</taxon>
        <taxon>Pasteurellaceae</taxon>
        <taxon>Pasteurella</taxon>
    </lineage>
</organism>
<dbReference type="RefSeq" id="WP_084257836.1">
    <property type="nucleotide sequence ID" value="NZ_FWWV01000054.1"/>
</dbReference>
<evidence type="ECO:0000313" key="2">
    <source>
        <dbReference type="Proteomes" id="UP000192408"/>
    </source>
</evidence>
<sequence>MKKIISLIFTLLILFFLGKSYLIKNIGIVKVTDEFGTNYGFFFKKEGCDKIFYKDHGGGRDFSEIPNDQFIDILELCTAMDDKSKSDFLVCTEHLLNREIKRRHMENQAEQMIKSVITDYKK</sequence>
<accession>A0A1W1V5R9</accession>
<gene>
    <name evidence="1" type="ORF">SAMN05660772_02855</name>
</gene>
<reference evidence="2" key="1">
    <citation type="submission" date="2017-04" db="EMBL/GenBank/DDBJ databases">
        <authorList>
            <person name="Varghese N."/>
            <person name="Submissions S."/>
        </authorList>
    </citation>
    <scope>NUCLEOTIDE SEQUENCE [LARGE SCALE GENOMIC DNA]</scope>
    <source>
        <strain evidence="2">DSM 23072</strain>
    </source>
</reference>
<proteinExistence type="predicted"/>
<evidence type="ECO:0000313" key="1">
    <source>
        <dbReference type="EMBL" id="SMB88698.1"/>
    </source>
</evidence>
<name>A0A1W1V5R9_9PAST</name>
<dbReference type="AlphaFoldDB" id="A0A1W1V5R9"/>
<dbReference type="EMBL" id="FWWV01000054">
    <property type="protein sequence ID" value="SMB88698.1"/>
    <property type="molecule type" value="Genomic_DNA"/>
</dbReference>